<dbReference type="GO" id="GO:0016616">
    <property type="term" value="F:oxidoreductase activity, acting on the CH-OH group of donors, NAD or NADP as acceptor"/>
    <property type="evidence" value="ECO:0007669"/>
    <property type="project" value="InterPro"/>
</dbReference>
<comment type="cofactor">
    <cofactor evidence="1">
        <name>Mn(2+)</name>
        <dbReference type="ChEBI" id="CHEBI:29035"/>
    </cofactor>
</comment>
<dbReference type="PANTHER" id="PTHR43275">
    <property type="entry name" value="D-MALATE DEHYDROGENASE [DECARBOXYLATING]"/>
    <property type="match status" value="1"/>
</dbReference>
<dbReference type="Pfam" id="PF00180">
    <property type="entry name" value="Iso_dh"/>
    <property type="match status" value="1"/>
</dbReference>
<evidence type="ECO:0000256" key="3">
    <source>
        <dbReference type="ARBA" id="ARBA00022723"/>
    </source>
</evidence>
<evidence type="ECO:0000259" key="7">
    <source>
        <dbReference type="SMART" id="SM01329"/>
    </source>
</evidence>
<dbReference type="GO" id="GO:0051287">
    <property type="term" value="F:NAD binding"/>
    <property type="evidence" value="ECO:0007669"/>
    <property type="project" value="InterPro"/>
</dbReference>
<sequence length="373" mass="41108">MQYRVAAIGGDGIGPEIVAAGRDVLDAAGERYGFDIDWTEFDIGAERYLAAGELLTEEDIQDLSKFPAIYFGAIGDERVRPGILEKGILLAIRFHFDQYINLRPIRLLEGVQTPLANKRPEDIDFVVVRENTEDFYVGIGSRFAGGREQKTLEVLREMYSIRFGLDVETDAEEVAYQIGVITREGAGRVIRYAFDLAMQRRKKVTSVDKANVLSDVYGLWRDVFSEVAAGYPGVSTEFNFVDAVTMWFLKNPEWFDVVVTPNMFGDIITDLGAMIQGGLGLAPGGNINPSGTSMFEPIHGSAPKYRGQDVANPFATVWAGSMLLDHIGEHEAAAAVLRAIERSILEGFVTRDMGGEKKTSEVGRHLAALVRTV</sequence>
<dbReference type="AlphaFoldDB" id="A0AAX4FWY2"/>
<organism evidence="8 9">
    <name type="scientific">Methanoculleus receptaculi</name>
    <dbReference type="NCBI Taxonomy" id="394967"/>
    <lineage>
        <taxon>Archaea</taxon>
        <taxon>Methanobacteriati</taxon>
        <taxon>Methanobacteriota</taxon>
        <taxon>Stenosarchaea group</taxon>
        <taxon>Methanomicrobia</taxon>
        <taxon>Methanomicrobiales</taxon>
        <taxon>Methanomicrobiaceae</taxon>
        <taxon>Methanoculleus</taxon>
    </lineage>
</organism>
<name>A0AAX4FWY2_9EURY</name>
<evidence type="ECO:0000313" key="8">
    <source>
        <dbReference type="EMBL" id="WOX57694.1"/>
    </source>
</evidence>
<keyword evidence="4" id="KW-0560">Oxidoreductase</keyword>
<dbReference type="PANTHER" id="PTHR43275:SF1">
    <property type="entry name" value="D-MALATE DEHYDROGENASE [DECARBOXYLATING]"/>
    <property type="match status" value="1"/>
</dbReference>
<dbReference type="Proteomes" id="UP001305652">
    <property type="component" value="Chromosome"/>
</dbReference>
<evidence type="ECO:0000256" key="1">
    <source>
        <dbReference type="ARBA" id="ARBA00001936"/>
    </source>
</evidence>
<evidence type="ECO:0000256" key="2">
    <source>
        <dbReference type="ARBA" id="ARBA00001946"/>
    </source>
</evidence>
<keyword evidence="9" id="KW-1185">Reference proteome</keyword>
<dbReference type="SMART" id="SM01329">
    <property type="entry name" value="Iso_dh"/>
    <property type="match status" value="1"/>
</dbReference>
<evidence type="ECO:0000256" key="4">
    <source>
        <dbReference type="ARBA" id="ARBA00023002"/>
    </source>
</evidence>
<dbReference type="KEGG" id="mrc:R6Y96_00095"/>
<comment type="cofactor">
    <cofactor evidence="2">
        <name>Mg(2+)</name>
        <dbReference type="ChEBI" id="CHEBI:18420"/>
    </cofactor>
</comment>
<dbReference type="GO" id="GO:0000287">
    <property type="term" value="F:magnesium ion binding"/>
    <property type="evidence" value="ECO:0007669"/>
    <property type="project" value="InterPro"/>
</dbReference>
<reference evidence="8 9" key="1">
    <citation type="submission" date="2023-10" db="EMBL/GenBank/DDBJ databases">
        <title>The complete genome sequence of Methanoculleus receptaculi DSM 18860.</title>
        <authorList>
            <person name="Lai S.-J."/>
            <person name="You Y.-T."/>
            <person name="Chen S.-C."/>
        </authorList>
    </citation>
    <scope>NUCLEOTIDE SEQUENCE [LARGE SCALE GENOMIC DNA]</scope>
    <source>
        <strain evidence="8 9">DSM 18860</strain>
    </source>
</reference>
<dbReference type="InterPro" id="IPR050501">
    <property type="entry name" value="ICDH/IPMDH"/>
</dbReference>
<dbReference type="RefSeq" id="WP_318621405.1">
    <property type="nucleotide sequence ID" value="NZ_CP137642.1"/>
</dbReference>
<keyword evidence="3" id="KW-0479">Metal-binding</keyword>
<proteinExistence type="predicted"/>
<keyword evidence="5" id="KW-0520">NAD</keyword>
<evidence type="ECO:0000313" key="9">
    <source>
        <dbReference type="Proteomes" id="UP001305652"/>
    </source>
</evidence>
<evidence type="ECO:0000256" key="5">
    <source>
        <dbReference type="ARBA" id="ARBA00023027"/>
    </source>
</evidence>
<dbReference type="EMBL" id="CP137642">
    <property type="protein sequence ID" value="WOX57694.1"/>
    <property type="molecule type" value="Genomic_DNA"/>
</dbReference>
<dbReference type="InterPro" id="IPR024084">
    <property type="entry name" value="IsoPropMal-DH-like_dom"/>
</dbReference>
<dbReference type="SUPFAM" id="SSF53659">
    <property type="entry name" value="Isocitrate/Isopropylmalate dehydrogenase-like"/>
    <property type="match status" value="1"/>
</dbReference>
<accession>A0AAX4FWY2</accession>
<feature type="domain" description="Isopropylmalate dehydrogenase-like" evidence="7">
    <location>
        <begin position="4"/>
        <end position="366"/>
    </location>
</feature>
<dbReference type="Gene3D" id="3.40.718.10">
    <property type="entry name" value="Isopropylmalate Dehydrogenase"/>
    <property type="match status" value="1"/>
</dbReference>
<protein>
    <submittedName>
        <fullName evidence="8">Isocitrate/isopropylmalate family dehydrogenase</fullName>
    </submittedName>
</protein>
<gene>
    <name evidence="8" type="ORF">R6Y96_00095</name>
</gene>
<keyword evidence="6" id="KW-0464">Manganese</keyword>
<dbReference type="GeneID" id="85731510"/>
<evidence type="ECO:0000256" key="6">
    <source>
        <dbReference type="ARBA" id="ARBA00023211"/>
    </source>
</evidence>
<dbReference type="PROSITE" id="PS00470">
    <property type="entry name" value="IDH_IMDH"/>
    <property type="match status" value="1"/>
</dbReference>
<dbReference type="InterPro" id="IPR019818">
    <property type="entry name" value="IsoCit/isopropylmalate_DH_CS"/>
</dbReference>